<sequence>MCMHDAAGSSWRVLYEEHQVQPVAVLGLRQLRGRVHGGGQRVLRRQVPRPLPELLLHHAVLCEGSRAGLIHRPL</sequence>
<protein>
    <submittedName>
        <fullName evidence="1">Uncharacterized protein</fullName>
    </submittedName>
</protein>
<dbReference type="EMBL" id="RWGY01000011">
    <property type="protein sequence ID" value="TVU31860.1"/>
    <property type="molecule type" value="Genomic_DNA"/>
</dbReference>
<dbReference type="Gramene" id="TVU31860">
    <property type="protein sequence ID" value="TVU31860"/>
    <property type="gene ID" value="EJB05_23562"/>
</dbReference>
<keyword evidence="2" id="KW-1185">Reference proteome</keyword>
<feature type="non-terminal residue" evidence="1">
    <location>
        <position position="1"/>
    </location>
</feature>
<accession>A0A5J9VAG8</accession>
<gene>
    <name evidence="1" type="ORF">EJB05_23562</name>
</gene>
<organism evidence="1 2">
    <name type="scientific">Eragrostis curvula</name>
    <name type="common">weeping love grass</name>
    <dbReference type="NCBI Taxonomy" id="38414"/>
    <lineage>
        <taxon>Eukaryota</taxon>
        <taxon>Viridiplantae</taxon>
        <taxon>Streptophyta</taxon>
        <taxon>Embryophyta</taxon>
        <taxon>Tracheophyta</taxon>
        <taxon>Spermatophyta</taxon>
        <taxon>Magnoliopsida</taxon>
        <taxon>Liliopsida</taxon>
        <taxon>Poales</taxon>
        <taxon>Poaceae</taxon>
        <taxon>PACMAD clade</taxon>
        <taxon>Chloridoideae</taxon>
        <taxon>Eragrostideae</taxon>
        <taxon>Eragrostidinae</taxon>
        <taxon>Eragrostis</taxon>
    </lineage>
</organism>
<dbReference type="Proteomes" id="UP000324897">
    <property type="component" value="Chromosome 1"/>
</dbReference>
<evidence type="ECO:0000313" key="2">
    <source>
        <dbReference type="Proteomes" id="UP000324897"/>
    </source>
</evidence>
<comment type="caution">
    <text evidence="1">The sequence shown here is derived from an EMBL/GenBank/DDBJ whole genome shotgun (WGS) entry which is preliminary data.</text>
</comment>
<reference evidence="1 2" key="1">
    <citation type="journal article" date="2019" name="Sci. Rep.">
        <title>A high-quality genome of Eragrostis curvula grass provides insights into Poaceae evolution and supports new strategies to enhance forage quality.</title>
        <authorList>
            <person name="Carballo J."/>
            <person name="Santos B.A.C.M."/>
            <person name="Zappacosta D."/>
            <person name="Garbus I."/>
            <person name="Selva J.P."/>
            <person name="Gallo C.A."/>
            <person name="Diaz A."/>
            <person name="Albertini E."/>
            <person name="Caccamo M."/>
            <person name="Echenique V."/>
        </authorList>
    </citation>
    <scope>NUCLEOTIDE SEQUENCE [LARGE SCALE GENOMIC DNA]</scope>
    <source>
        <strain evidence="2">cv. Victoria</strain>
        <tissue evidence="1">Leaf</tissue>
    </source>
</reference>
<dbReference type="AlphaFoldDB" id="A0A5J9VAG8"/>
<name>A0A5J9VAG8_9POAL</name>
<proteinExistence type="predicted"/>
<evidence type="ECO:0000313" key="1">
    <source>
        <dbReference type="EMBL" id="TVU31860.1"/>
    </source>
</evidence>